<dbReference type="PRINTS" id="PR00099">
    <property type="entry name" value="CPSGATASE"/>
</dbReference>
<dbReference type="PROSITE" id="PS51273">
    <property type="entry name" value="GATASE_TYPE_1"/>
    <property type="match status" value="1"/>
</dbReference>
<dbReference type="GO" id="GO:0004088">
    <property type="term" value="F:carbamoyl-phosphate synthase (glutamine-hydrolyzing) activity"/>
    <property type="evidence" value="ECO:0007669"/>
    <property type="project" value="UniProtKB-UniRule"/>
</dbReference>
<comment type="catalytic activity">
    <reaction evidence="9 11">
        <text>hydrogencarbonate + L-glutamine + 2 ATP + H2O = carbamoyl phosphate + L-glutamate + 2 ADP + phosphate + 2 H(+)</text>
        <dbReference type="Rhea" id="RHEA:18633"/>
        <dbReference type="ChEBI" id="CHEBI:15377"/>
        <dbReference type="ChEBI" id="CHEBI:15378"/>
        <dbReference type="ChEBI" id="CHEBI:17544"/>
        <dbReference type="ChEBI" id="CHEBI:29985"/>
        <dbReference type="ChEBI" id="CHEBI:30616"/>
        <dbReference type="ChEBI" id="CHEBI:43474"/>
        <dbReference type="ChEBI" id="CHEBI:58228"/>
        <dbReference type="ChEBI" id="CHEBI:58359"/>
        <dbReference type="ChEBI" id="CHEBI:456216"/>
        <dbReference type="EC" id="6.3.5.5"/>
    </reaction>
</comment>
<keyword evidence="11" id="KW-0028">Amino-acid biosynthesis</keyword>
<dbReference type="UniPathway" id="UPA00070">
    <property type="reaction ID" value="UER00115"/>
</dbReference>
<keyword evidence="7 11" id="KW-0315">Glutamine amidotransferase</keyword>
<dbReference type="PRINTS" id="PR00096">
    <property type="entry name" value="GATASE"/>
</dbReference>
<dbReference type="PANTHER" id="PTHR43418">
    <property type="entry name" value="MULTIFUNCTIONAL TRYPTOPHAN BIOSYNTHESIS PROTEIN-RELATED"/>
    <property type="match status" value="1"/>
</dbReference>
<feature type="compositionally biased region" description="Polar residues" evidence="12">
    <location>
        <begin position="171"/>
        <end position="186"/>
    </location>
</feature>
<dbReference type="Proteomes" id="UP000190774">
    <property type="component" value="Unassembled WGS sequence"/>
</dbReference>
<dbReference type="UniPathway" id="UPA00068">
    <property type="reaction ID" value="UER00171"/>
</dbReference>
<dbReference type="HAMAP" id="MF_01209">
    <property type="entry name" value="CPSase_S_chain"/>
    <property type="match status" value="1"/>
</dbReference>
<dbReference type="OrthoDB" id="9804328at2"/>
<dbReference type="InterPro" id="IPR029062">
    <property type="entry name" value="Class_I_gatase-like"/>
</dbReference>
<keyword evidence="8 11" id="KW-0665">Pyrimidine biosynthesis</keyword>
<dbReference type="PRINTS" id="PR00097">
    <property type="entry name" value="ANTSNTHASEII"/>
</dbReference>
<evidence type="ECO:0000313" key="15">
    <source>
        <dbReference type="Proteomes" id="UP000190774"/>
    </source>
</evidence>
<comment type="catalytic activity">
    <reaction evidence="10 11">
        <text>L-glutamine + H2O = L-glutamate + NH4(+)</text>
        <dbReference type="Rhea" id="RHEA:15889"/>
        <dbReference type="ChEBI" id="CHEBI:15377"/>
        <dbReference type="ChEBI" id="CHEBI:28938"/>
        <dbReference type="ChEBI" id="CHEBI:29985"/>
        <dbReference type="ChEBI" id="CHEBI:58359"/>
    </reaction>
</comment>
<feature type="binding site" evidence="11">
    <location>
        <position position="45"/>
    </location>
    <ligand>
        <name>L-glutamine</name>
        <dbReference type="ChEBI" id="CHEBI:58359"/>
    </ligand>
</feature>
<feature type="region of interest" description="CPSase" evidence="11">
    <location>
        <begin position="1"/>
        <end position="202"/>
    </location>
</feature>
<feature type="binding site" evidence="11">
    <location>
        <position position="282"/>
    </location>
    <ligand>
        <name>L-glutamine</name>
        <dbReference type="ChEBI" id="CHEBI:58359"/>
    </ligand>
</feature>
<keyword evidence="4 11" id="KW-0436">Ligase</keyword>
<dbReference type="GO" id="GO:0005524">
    <property type="term" value="F:ATP binding"/>
    <property type="evidence" value="ECO:0007669"/>
    <property type="project" value="UniProtKB-UniRule"/>
</dbReference>
<keyword evidence="11" id="KW-0055">Arginine biosynthesis</keyword>
<keyword evidence="15" id="KW-1185">Reference proteome</keyword>
<evidence type="ECO:0000259" key="13">
    <source>
        <dbReference type="SMART" id="SM01097"/>
    </source>
</evidence>
<accession>A0A1T4XFK5</accession>
<evidence type="ECO:0000256" key="5">
    <source>
        <dbReference type="ARBA" id="ARBA00022741"/>
    </source>
</evidence>
<evidence type="ECO:0000256" key="6">
    <source>
        <dbReference type="ARBA" id="ARBA00022840"/>
    </source>
</evidence>
<dbReference type="InterPro" id="IPR035686">
    <property type="entry name" value="CPSase_GATase1"/>
</dbReference>
<dbReference type="InterPro" id="IPR050472">
    <property type="entry name" value="Anth_synth/Amidotransfase"/>
</dbReference>
<evidence type="ECO:0000256" key="1">
    <source>
        <dbReference type="ARBA" id="ARBA00004812"/>
    </source>
</evidence>
<dbReference type="GO" id="GO:0044205">
    <property type="term" value="P:'de novo' UMP biosynthetic process"/>
    <property type="evidence" value="ECO:0007669"/>
    <property type="project" value="UniProtKB-UniRule"/>
</dbReference>
<dbReference type="Pfam" id="PF00988">
    <property type="entry name" value="CPSase_sm_chain"/>
    <property type="match status" value="1"/>
</dbReference>
<dbReference type="SMART" id="SM01097">
    <property type="entry name" value="CPSase_sm_chain"/>
    <property type="match status" value="1"/>
</dbReference>
<dbReference type="InterPro" id="IPR036480">
    <property type="entry name" value="CarbP_synth_ssu_N_sf"/>
</dbReference>
<dbReference type="NCBIfam" id="NF009475">
    <property type="entry name" value="PRK12838.1"/>
    <property type="match status" value="1"/>
</dbReference>
<evidence type="ECO:0000256" key="8">
    <source>
        <dbReference type="ARBA" id="ARBA00022975"/>
    </source>
</evidence>
<feature type="binding site" evidence="11">
    <location>
        <position position="253"/>
    </location>
    <ligand>
        <name>L-glutamine</name>
        <dbReference type="ChEBI" id="CHEBI:58359"/>
    </ligand>
</feature>
<dbReference type="CDD" id="cd01744">
    <property type="entry name" value="GATase1_CPSase"/>
    <property type="match status" value="1"/>
</dbReference>
<sequence length="387" mass="42277">MKAILALEDGRYFEGESFGAPGTRTGEICFNTSMSGYQEVLTDPSYRGQIVAMTYPMIGNYGVNPLDDESNEPHVRGFVVEELCEVPSNWRSSQSLDAYLKQYNIPGIQGVDTRALTKHLRTLGAMRSVITTEVGTVAEAVKLAQESAPMSGSDFVKEVTTPSIYQWDPESQLSRQWDIPSPSQNREGGAEGAFHPLPDARYHVVAYDFGMKRNILRGLRQSGFHVTVVPAGTSAEEVLARNPDGVFLSNGPGDPGALGYIHEEVRKLIGKKPVFGICLGHQILGHAYGGKTFKLKFGHRGGNQPVKDLRTGKVSITSQNHGFAIDPASLPSNVEVTHINLNDGTVEGMRHREAPVMSVQYHPEAAPGPNDAKYFFDEFAKLIDNAD</sequence>
<comment type="subunit">
    <text evidence="11">Composed of two chains; the small (or glutamine) chain promotes the hydrolysis of glutamine to ammonia, which is used by the large (or ammonia) chain to synthesize carbamoyl phosphate. Tetramer of heterodimers (alpha,beta)4.</text>
</comment>
<evidence type="ECO:0000256" key="2">
    <source>
        <dbReference type="ARBA" id="ARBA00005077"/>
    </source>
</evidence>
<feature type="binding site" evidence="11">
    <location>
        <position position="323"/>
    </location>
    <ligand>
        <name>L-glutamine</name>
        <dbReference type="ChEBI" id="CHEBI:58359"/>
    </ligand>
</feature>
<evidence type="ECO:0000256" key="9">
    <source>
        <dbReference type="ARBA" id="ARBA00048816"/>
    </source>
</evidence>
<feature type="domain" description="Carbamoyl-phosphate synthase small subunit N-terminal" evidence="13">
    <location>
        <begin position="1"/>
        <end position="131"/>
    </location>
</feature>
<dbReference type="RefSeq" id="WP_078812598.1">
    <property type="nucleotide sequence ID" value="NZ_FUYE01000004.1"/>
</dbReference>
<keyword evidence="5 11" id="KW-0547">Nucleotide-binding</keyword>
<evidence type="ECO:0000256" key="10">
    <source>
        <dbReference type="ARBA" id="ARBA00049285"/>
    </source>
</evidence>
<evidence type="ECO:0000256" key="11">
    <source>
        <dbReference type="HAMAP-Rule" id="MF_01209"/>
    </source>
</evidence>
<dbReference type="Gene3D" id="3.40.50.880">
    <property type="match status" value="1"/>
</dbReference>
<feature type="binding site" evidence="11">
    <location>
        <position position="279"/>
    </location>
    <ligand>
        <name>L-glutamine</name>
        <dbReference type="ChEBI" id="CHEBI:58359"/>
    </ligand>
</feature>
<dbReference type="InterPro" id="IPR002474">
    <property type="entry name" value="CarbamoylP_synth_ssu_N"/>
</dbReference>
<dbReference type="FunFam" id="3.50.30.20:FF:000001">
    <property type="entry name" value="Carbamoyl-phosphate synthase small chain"/>
    <property type="match status" value="1"/>
</dbReference>
<dbReference type="Gene3D" id="3.50.30.20">
    <property type="entry name" value="Carbamoyl-phosphate synthase small subunit, N-terminal domain"/>
    <property type="match status" value="1"/>
</dbReference>
<dbReference type="InterPro" id="IPR017926">
    <property type="entry name" value="GATASE"/>
</dbReference>
<dbReference type="GO" id="GO:0006207">
    <property type="term" value="P:'de novo' pyrimidine nucleobase biosynthetic process"/>
    <property type="evidence" value="ECO:0007669"/>
    <property type="project" value="InterPro"/>
</dbReference>
<feature type="binding site" evidence="11">
    <location>
        <position position="320"/>
    </location>
    <ligand>
        <name>L-glutamine</name>
        <dbReference type="ChEBI" id="CHEBI:58359"/>
    </ligand>
</feature>
<dbReference type="Pfam" id="PF00117">
    <property type="entry name" value="GATase"/>
    <property type="match status" value="1"/>
</dbReference>
<comment type="function">
    <text evidence="11">Small subunit of the glutamine-dependent carbamoyl phosphate synthetase (CPSase). CPSase catalyzes the formation of carbamoyl phosphate from the ammonia moiety of glutamine, carbonate, and phosphate donated by ATP, constituting the first step of 2 biosynthetic pathways, one leading to arginine and/or urea and the other to pyrimidine nucleotides. The small subunit (glutamine amidotransferase) binds and cleaves glutamine to supply the large subunit with the substrate ammonia.</text>
</comment>
<evidence type="ECO:0000313" key="14">
    <source>
        <dbReference type="EMBL" id="SKA88269.1"/>
    </source>
</evidence>
<feature type="active site" evidence="11">
    <location>
        <position position="362"/>
    </location>
</feature>
<comment type="similarity">
    <text evidence="3 11">Belongs to the CarA family.</text>
</comment>
<dbReference type="GO" id="GO:0006541">
    <property type="term" value="P:glutamine metabolic process"/>
    <property type="evidence" value="ECO:0007669"/>
    <property type="project" value="InterPro"/>
</dbReference>
<feature type="region of interest" description="Disordered" evidence="12">
    <location>
        <begin position="171"/>
        <end position="193"/>
    </location>
</feature>
<dbReference type="GO" id="GO:0004359">
    <property type="term" value="F:glutaminase activity"/>
    <property type="evidence" value="ECO:0007669"/>
    <property type="project" value="RHEA"/>
</dbReference>
<reference evidence="15" key="1">
    <citation type="submission" date="2017-02" db="EMBL/GenBank/DDBJ databases">
        <authorList>
            <person name="Varghese N."/>
            <person name="Submissions S."/>
        </authorList>
    </citation>
    <scope>NUCLEOTIDE SEQUENCE [LARGE SCALE GENOMIC DNA]</scope>
    <source>
        <strain evidence="15">ATCC 700200</strain>
    </source>
</reference>
<dbReference type="NCBIfam" id="TIGR01368">
    <property type="entry name" value="CPSaseIIsmall"/>
    <property type="match status" value="1"/>
</dbReference>
<name>A0A1T4XFK5_9BACT</name>
<proteinExistence type="inferred from homology"/>
<dbReference type="EMBL" id="FUYE01000004">
    <property type="protein sequence ID" value="SKA88269.1"/>
    <property type="molecule type" value="Genomic_DNA"/>
</dbReference>
<evidence type="ECO:0000256" key="3">
    <source>
        <dbReference type="ARBA" id="ARBA00007800"/>
    </source>
</evidence>
<dbReference type="SUPFAM" id="SSF52317">
    <property type="entry name" value="Class I glutamine amidotransferase-like"/>
    <property type="match status" value="1"/>
</dbReference>
<dbReference type="EC" id="6.3.5.5" evidence="11"/>
<organism evidence="14 15">
    <name type="scientific">Prosthecobacter debontii</name>
    <dbReference type="NCBI Taxonomy" id="48467"/>
    <lineage>
        <taxon>Bacteria</taxon>
        <taxon>Pseudomonadati</taxon>
        <taxon>Verrucomicrobiota</taxon>
        <taxon>Verrucomicrobiia</taxon>
        <taxon>Verrucomicrobiales</taxon>
        <taxon>Verrucomicrobiaceae</taxon>
        <taxon>Prosthecobacter</taxon>
    </lineage>
</organism>
<dbReference type="PANTHER" id="PTHR43418:SF7">
    <property type="entry name" value="CARBAMOYL-PHOSPHATE SYNTHASE SMALL CHAIN"/>
    <property type="match status" value="1"/>
</dbReference>
<evidence type="ECO:0000256" key="12">
    <source>
        <dbReference type="SAM" id="MobiDB-lite"/>
    </source>
</evidence>
<dbReference type="InterPro" id="IPR006274">
    <property type="entry name" value="CarbamoylP_synth_ssu"/>
</dbReference>
<comment type="pathway">
    <text evidence="1 11">Pyrimidine metabolism; UMP biosynthesis via de novo pathway; (S)-dihydroorotate from bicarbonate: step 1/3.</text>
</comment>
<comment type="pathway">
    <text evidence="2 11">Amino-acid biosynthesis; L-arginine biosynthesis; carbamoyl phosphate from bicarbonate: step 1/1.</text>
</comment>
<dbReference type="GO" id="GO:0006526">
    <property type="term" value="P:L-arginine biosynthetic process"/>
    <property type="evidence" value="ECO:0007669"/>
    <property type="project" value="UniProtKB-UniRule"/>
</dbReference>
<feature type="binding site" evidence="11">
    <location>
        <position position="251"/>
    </location>
    <ligand>
        <name>L-glutamine</name>
        <dbReference type="ChEBI" id="CHEBI:58359"/>
    </ligand>
</feature>
<dbReference type="SUPFAM" id="SSF52021">
    <property type="entry name" value="Carbamoyl phosphate synthetase, small subunit N-terminal domain"/>
    <property type="match status" value="1"/>
</dbReference>
<protein>
    <recommendedName>
        <fullName evidence="11">Carbamoyl phosphate synthase small chain</fullName>
        <ecNumber evidence="11">6.3.5.5</ecNumber>
    </recommendedName>
    <alternativeName>
        <fullName evidence="11">Carbamoyl phosphate synthetase glutamine chain</fullName>
    </alternativeName>
</protein>
<dbReference type="AlphaFoldDB" id="A0A1T4XFK5"/>
<evidence type="ECO:0000256" key="4">
    <source>
        <dbReference type="ARBA" id="ARBA00022598"/>
    </source>
</evidence>
<gene>
    <name evidence="11" type="primary">carA</name>
    <name evidence="14" type="ORF">SAMN02745166_01392</name>
</gene>
<dbReference type="STRING" id="48467.SAMN02745166_01392"/>
<keyword evidence="6 11" id="KW-0067">ATP-binding</keyword>
<evidence type="ECO:0000256" key="7">
    <source>
        <dbReference type="ARBA" id="ARBA00022962"/>
    </source>
</evidence>
<feature type="active site" evidence="11">
    <location>
        <position position="364"/>
    </location>
</feature>
<feature type="binding site" evidence="11">
    <location>
        <position position="322"/>
    </location>
    <ligand>
        <name>L-glutamine</name>
        <dbReference type="ChEBI" id="CHEBI:58359"/>
    </ligand>
</feature>
<feature type="active site" description="Nucleophile" evidence="11">
    <location>
        <position position="278"/>
    </location>
</feature>